<dbReference type="InterPro" id="IPR005162">
    <property type="entry name" value="Retrotrans_gag_dom"/>
</dbReference>
<dbReference type="InterPro" id="IPR021109">
    <property type="entry name" value="Peptidase_aspartic_dom_sf"/>
</dbReference>
<sequence>MVTQDNPNAFRSMRDYMHPPRMSTPSCIVPPTEQLVIRPHIVPLLPTFHGMESENPYAHIKEFEDVCNTFQEGGASIDLMRLKLFPFTLKDKAKIWLNSLRPRIIRTWTDLQAEFLKKFFPTHRTNGLKRQISNFSAKENEKFYECWERYMEAINACPHHGFDTWLLVSYFYGGMSSSMKQLLETMCGGDFMSKNPEEAMDFLSYVAEVSRGWDEPNKGQVGKMKSQPNAFNTKAGMYTLNDDVDMKAKFAAMTRRLEELELKKIHEVQAVVETPVQVRDVKALITLRSGKKIELPTPKPHVEEQEEDKIEKMGEIKEKKKDISEVKEDHDSTVNANPEKGIRNALEILEVLRQVKVNIPLLDMIKQVPTYAKFLMDLCTIKRGLNVNKKTFLTKQVSDTIQCKSPLKYKDPVCPTISVMIGGKLVEKALLNLGASVNLLPYSVYKQLGLGELKPTSITLSLADRSVKIPRGIIEDVLVQVDNFYYPVDFVVLDTDPIVKETNYVPIILGRPFLATSNAIINCGNGLMQLTFGNMTLELHIFYMPKKLITPEEEEGPEEVCIIDTLVEEHCNQKMQDKLNESLGDLEEGLPEPFDVLATLQGWRRKEEILPLFNKEEAQEAKTPKLNLKPLHTELTYTYLEENKQCPVVISSSLTTPQKMCLLEVLKRCKKAIGWQISDLKGISPLVCTHHIYMEEKAKPIHQPQRRLNPHLQEVVRTEVLRLLQACIIYPISDSPWVSPTQVVPKKSGITVVQNEKGEEVATRLTSDWREDHFPLPFIDQVLERVSSHPFYCFLDGYSGYFQIEINVEDQEKTTFTCPFGTYAYRRMPFGLCNAPATFQRCMLSIFSDMVERIMEVFMDDITIYGGTFEECLVNLEVVLNRCIKKDLVLNWEKCHFMVHQGIVLGHIISEKGIEVDKAKVELIVKLPSPTTVKGQFLTTALIVRAPNWQLPFEVMCDANDFVIGAVFGQKEDGKPYVIYYASKTLKEAQRNYTTTKKELLVVVFALDKFRAYLVGSFIIVFTDHSALKYLLTKQDAKARLIRWILLLQEFDLQIRDKNEVENVVADHLSRLAIAHNSHVLPINDDFPEESLMLLEKTPWYAHIANYLVTGEVLREWKAQDRKHFFAKIHAYYWEKPFLFKYCADQIIRKCVPEEEQQGILSHYHESACGGPFASQKTALKLLQSGFSWPSLFKDAHSMCRSCDRCQRLGMLTQRNQMPMNPILIVDLFDVLGIDFMGPFLMSFGNSYILVGADYVSKWVEAIPYKHNDYRAVLKFLKENIFSRFGVPNAIISDGGTHFCNKPFETLLAKYGVKHKVATPYHPQTSGQVELANREIKNILMKMMNTSRRDWSMKLHDSLWAYRTAYKTIRGMSPYRLVYGKACHLPVEVEYKAWWAIKKVNMDLIRARAKRCLDLNEMEELRNDAYINSKVAKQRMKRWHDQLISNKEFQK</sequence>
<keyword evidence="7" id="KW-0695">RNA-directed DNA polymerase</keyword>
<dbReference type="PANTHER" id="PTHR37984">
    <property type="entry name" value="PROTEIN CBG26694"/>
    <property type="match status" value="1"/>
</dbReference>
<protein>
    <recommendedName>
        <fullName evidence="1">RNA-directed DNA polymerase</fullName>
        <ecNumber evidence="1">2.7.7.49</ecNumber>
    </recommendedName>
</protein>
<dbReference type="GO" id="GO:0003676">
    <property type="term" value="F:nucleic acid binding"/>
    <property type="evidence" value="ECO:0007669"/>
    <property type="project" value="InterPro"/>
</dbReference>
<dbReference type="InterPro" id="IPR036397">
    <property type="entry name" value="RNaseH_sf"/>
</dbReference>
<evidence type="ECO:0000256" key="6">
    <source>
        <dbReference type="ARBA" id="ARBA00022801"/>
    </source>
</evidence>
<dbReference type="InterPro" id="IPR050951">
    <property type="entry name" value="Retrovirus_Pol_polyprotein"/>
</dbReference>
<reference evidence="9" key="1">
    <citation type="journal article" date="2007" name="PLoS ONE">
        <title>The first genome sequence of an elite grapevine cultivar (Pinot noir Vitis vinifera L.): coping with a highly heterozygous genome.</title>
        <authorList>
            <person name="Velasco R."/>
            <person name="Zharkikh A."/>
            <person name="Troggio M."/>
            <person name="Cartwright D.A."/>
            <person name="Cestaro A."/>
            <person name="Pruss D."/>
            <person name="Pindo M."/>
            <person name="FitzGerald L.M."/>
            <person name="Vezzulli S."/>
            <person name="Reid J."/>
            <person name="Malacarne G."/>
            <person name="Iliev D."/>
            <person name="Coppola G."/>
            <person name="Wardell B."/>
            <person name="Micheletti D."/>
            <person name="Macalma T."/>
            <person name="Facci M."/>
            <person name="Mitchell J.T."/>
            <person name="Perazzolli M."/>
            <person name="Eldredge G."/>
            <person name="Gatto P."/>
            <person name="Oyzerski R."/>
            <person name="Moretto M."/>
            <person name="Gutin N."/>
            <person name="Stefanini M."/>
            <person name="Chen Y."/>
            <person name="Segala C."/>
            <person name="Davenport C."/>
            <person name="Dematte L."/>
            <person name="Mraz A."/>
            <person name="Battilana J."/>
            <person name="Stormo K."/>
            <person name="Costa F."/>
            <person name="Tao Q."/>
            <person name="Si-Ammour A."/>
            <person name="Harkins T."/>
            <person name="Lackey A."/>
            <person name="Perbost C."/>
            <person name="Taillon B."/>
            <person name="Stella A."/>
            <person name="Solovyev V."/>
            <person name="Fawcett J.A."/>
            <person name="Sterck L."/>
            <person name="Vandepoele K."/>
            <person name="Grando S.M."/>
            <person name="Toppo S."/>
            <person name="Moser C."/>
            <person name="Lanchbury J."/>
            <person name="Bogden R."/>
            <person name="Skolnick M."/>
            <person name="Sgaramella V."/>
            <person name="Bhatnagar S.K."/>
            <person name="Fontana P."/>
            <person name="Gutin A."/>
            <person name="Van de Peer Y."/>
            <person name="Salamini F."/>
            <person name="Viola R."/>
        </authorList>
    </citation>
    <scope>NUCLEOTIDE SEQUENCE</scope>
</reference>
<keyword evidence="3" id="KW-0548">Nucleotidyltransferase</keyword>
<dbReference type="SUPFAM" id="SSF53098">
    <property type="entry name" value="Ribonuclease H-like"/>
    <property type="match status" value="1"/>
</dbReference>
<evidence type="ECO:0000256" key="2">
    <source>
        <dbReference type="ARBA" id="ARBA00022679"/>
    </source>
</evidence>
<dbReference type="PROSITE" id="PS50994">
    <property type="entry name" value="INTEGRASE"/>
    <property type="match status" value="1"/>
</dbReference>
<dbReference type="Gene3D" id="2.40.70.10">
    <property type="entry name" value="Acid Proteases"/>
    <property type="match status" value="1"/>
</dbReference>
<dbReference type="Pfam" id="PF00078">
    <property type="entry name" value="RVT_1"/>
    <property type="match status" value="1"/>
</dbReference>
<dbReference type="InterPro" id="IPR012337">
    <property type="entry name" value="RNaseH-like_sf"/>
</dbReference>
<keyword evidence="4" id="KW-0540">Nuclease</keyword>
<gene>
    <name evidence="9" type="ORF">VITISV_043526</name>
</gene>
<dbReference type="Pfam" id="PF03732">
    <property type="entry name" value="Retrotrans_gag"/>
    <property type="match status" value="1"/>
</dbReference>
<dbReference type="Gene3D" id="3.30.70.270">
    <property type="match status" value="1"/>
</dbReference>
<accession>A5C3F3</accession>
<evidence type="ECO:0000256" key="5">
    <source>
        <dbReference type="ARBA" id="ARBA00022759"/>
    </source>
</evidence>
<evidence type="ECO:0000256" key="3">
    <source>
        <dbReference type="ARBA" id="ARBA00022695"/>
    </source>
</evidence>
<dbReference type="SUPFAM" id="SSF56672">
    <property type="entry name" value="DNA/RNA polymerases"/>
    <property type="match status" value="1"/>
</dbReference>
<evidence type="ECO:0000256" key="4">
    <source>
        <dbReference type="ARBA" id="ARBA00022722"/>
    </source>
</evidence>
<dbReference type="InterPro" id="IPR001584">
    <property type="entry name" value="Integrase_cat-core"/>
</dbReference>
<keyword evidence="6" id="KW-0378">Hydrolase</keyword>
<dbReference type="EMBL" id="AM480754">
    <property type="protein sequence ID" value="CAN68595.1"/>
    <property type="molecule type" value="Genomic_DNA"/>
</dbReference>
<feature type="domain" description="Integrase catalytic" evidence="8">
    <location>
        <begin position="1218"/>
        <end position="1382"/>
    </location>
</feature>
<dbReference type="Gene3D" id="3.10.10.10">
    <property type="entry name" value="HIV Type 1 Reverse Transcriptase, subunit A, domain 1"/>
    <property type="match status" value="1"/>
</dbReference>
<dbReference type="InterPro" id="IPR041373">
    <property type="entry name" value="RT_RNaseH"/>
</dbReference>
<dbReference type="InterPro" id="IPR000477">
    <property type="entry name" value="RT_dom"/>
</dbReference>
<dbReference type="InterPro" id="IPR041588">
    <property type="entry name" value="Integrase_H2C2"/>
</dbReference>
<keyword evidence="5" id="KW-0255">Endonuclease</keyword>
<dbReference type="InterPro" id="IPR043128">
    <property type="entry name" value="Rev_trsase/Diguanyl_cyclase"/>
</dbReference>
<dbReference type="SUPFAM" id="SSF50630">
    <property type="entry name" value="Acid proteases"/>
    <property type="match status" value="1"/>
</dbReference>
<dbReference type="CDD" id="cd01647">
    <property type="entry name" value="RT_LTR"/>
    <property type="match status" value="1"/>
</dbReference>
<dbReference type="Pfam" id="PF17917">
    <property type="entry name" value="RT_RNaseH"/>
    <property type="match status" value="1"/>
</dbReference>
<evidence type="ECO:0000259" key="8">
    <source>
        <dbReference type="PROSITE" id="PS50994"/>
    </source>
</evidence>
<dbReference type="EC" id="2.7.7.49" evidence="1"/>
<dbReference type="GO" id="GO:0016787">
    <property type="term" value="F:hydrolase activity"/>
    <property type="evidence" value="ECO:0007669"/>
    <property type="project" value="UniProtKB-KW"/>
</dbReference>
<dbReference type="Pfam" id="PF17921">
    <property type="entry name" value="Integrase_H2C2"/>
    <property type="match status" value="1"/>
</dbReference>
<dbReference type="InterPro" id="IPR043502">
    <property type="entry name" value="DNA/RNA_pol_sf"/>
</dbReference>
<dbReference type="CDD" id="cd00303">
    <property type="entry name" value="retropepsin_like"/>
    <property type="match status" value="1"/>
</dbReference>
<name>A5C3F3_VITVI</name>
<evidence type="ECO:0000256" key="7">
    <source>
        <dbReference type="ARBA" id="ARBA00022918"/>
    </source>
</evidence>
<dbReference type="PANTHER" id="PTHR37984:SF5">
    <property type="entry name" value="PROTEIN NYNRIN-LIKE"/>
    <property type="match status" value="1"/>
</dbReference>
<dbReference type="GO" id="GO:0015074">
    <property type="term" value="P:DNA integration"/>
    <property type="evidence" value="ECO:0007669"/>
    <property type="project" value="InterPro"/>
</dbReference>
<dbReference type="Pfam" id="PF00665">
    <property type="entry name" value="rve"/>
    <property type="match status" value="1"/>
</dbReference>
<dbReference type="CDD" id="cd09274">
    <property type="entry name" value="RNase_HI_RT_Ty3"/>
    <property type="match status" value="1"/>
</dbReference>
<dbReference type="Gene3D" id="3.10.20.370">
    <property type="match status" value="1"/>
</dbReference>
<evidence type="ECO:0000313" key="9">
    <source>
        <dbReference type="EMBL" id="CAN68595.1"/>
    </source>
</evidence>
<dbReference type="FunFam" id="3.10.20.370:FF:000001">
    <property type="entry name" value="Retrovirus-related Pol polyprotein from transposon 17.6-like protein"/>
    <property type="match status" value="1"/>
</dbReference>
<evidence type="ECO:0000256" key="1">
    <source>
        <dbReference type="ARBA" id="ARBA00012493"/>
    </source>
</evidence>
<organism evidence="9">
    <name type="scientific">Vitis vinifera</name>
    <name type="common">Grape</name>
    <dbReference type="NCBI Taxonomy" id="29760"/>
    <lineage>
        <taxon>Eukaryota</taxon>
        <taxon>Viridiplantae</taxon>
        <taxon>Streptophyta</taxon>
        <taxon>Embryophyta</taxon>
        <taxon>Tracheophyta</taxon>
        <taxon>Spermatophyta</taxon>
        <taxon>Magnoliopsida</taxon>
        <taxon>eudicotyledons</taxon>
        <taxon>Gunneridae</taxon>
        <taxon>Pentapetalae</taxon>
        <taxon>rosids</taxon>
        <taxon>Vitales</taxon>
        <taxon>Vitaceae</taxon>
        <taxon>Viteae</taxon>
        <taxon>Vitis</taxon>
    </lineage>
</organism>
<proteinExistence type="predicted"/>
<keyword evidence="2" id="KW-0808">Transferase</keyword>
<dbReference type="Gene3D" id="3.30.420.10">
    <property type="entry name" value="Ribonuclease H-like superfamily/Ribonuclease H"/>
    <property type="match status" value="1"/>
</dbReference>
<dbReference type="GO" id="GO:0004519">
    <property type="term" value="F:endonuclease activity"/>
    <property type="evidence" value="ECO:0007669"/>
    <property type="project" value="UniProtKB-KW"/>
</dbReference>
<dbReference type="GO" id="GO:0003964">
    <property type="term" value="F:RNA-directed DNA polymerase activity"/>
    <property type="evidence" value="ECO:0007669"/>
    <property type="project" value="UniProtKB-KW"/>
</dbReference>
<dbReference type="Gene3D" id="1.10.340.70">
    <property type="match status" value="1"/>
</dbReference>